<name>A0AAD9XI79_9ROSI</name>
<evidence type="ECO:0000256" key="4">
    <source>
        <dbReference type="RuleBase" id="RU003682"/>
    </source>
</evidence>
<dbReference type="InterPro" id="IPR050295">
    <property type="entry name" value="Plant_2OG-oxidoreductases"/>
</dbReference>
<reference evidence="6" key="1">
    <citation type="journal article" date="2023" name="Plant J.">
        <title>Genome sequences and population genomics provide insights into the demographic history, inbreeding, and mutation load of two 'living fossil' tree species of Dipteronia.</title>
        <authorList>
            <person name="Feng Y."/>
            <person name="Comes H.P."/>
            <person name="Chen J."/>
            <person name="Zhu S."/>
            <person name="Lu R."/>
            <person name="Zhang X."/>
            <person name="Li P."/>
            <person name="Qiu J."/>
            <person name="Olsen K.M."/>
            <person name="Qiu Y."/>
        </authorList>
    </citation>
    <scope>NUCLEOTIDE SEQUENCE</scope>
    <source>
        <strain evidence="6">KIB01</strain>
    </source>
</reference>
<dbReference type="GO" id="GO:0016491">
    <property type="term" value="F:oxidoreductase activity"/>
    <property type="evidence" value="ECO:0007669"/>
    <property type="project" value="UniProtKB-KW"/>
</dbReference>
<proteinExistence type="inferred from homology"/>
<dbReference type="GO" id="GO:0046872">
    <property type="term" value="F:metal ion binding"/>
    <property type="evidence" value="ECO:0007669"/>
    <property type="project" value="UniProtKB-KW"/>
</dbReference>
<evidence type="ECO:0000259" key="5">
    <source>
        <dbReference type="PROSITE" id="PS51471"/>
    </source>
</evidence>
<keyword evidence="7" id="KW-1185">Reference proteome</keyword>
<comment type="similarity">
    <text evidence="1 4">Belongs to the iron/ascorbate-dependent oxidoreductase family.</text>
</comment>
<dbReference type="InterPro" id="IPR005123">
    <property type="entry name" value="Oxoglu/Fe-dep_dioxygenase_dom"/>
</dbReference>
<protein>
    <recommendedName>
        <fullName evidence="5">Fe2OG dioxygenase domain-containing protein</fullName>
    </recommendedName>
</protein>
<evidence type="ECO:0000256" key="3">
    <source>
        <dbReference type="ARBA" id="ARBA00023004"/>
    </source>
</evidence>
<keyword evidence="4" id="KW-0560">Oxidoreductase</keyword>
<dbReference type="InterPro" id="IPR026992">
    <property type="entry name" value="DIOX_N"/>
</dbReference>
<organism evidence="6 7">
    <name type="scientific">Dipteronia dyeriana</name>
    <dbReference type="NCBI Taxonomy" id="168575"/>
    <lineage>
        <taxon>Eukaryota</taxon>
        <taxon>Viridiplantae</taxon>
        <taxon>Streptophyta</taxon>
        <taxon>Embryophyta</taxon>
        <taxon>Tracheophyta</taxon>
        <taxon>Spermatophyta</taxon>
        <taxon>Magnoliopsida</taxon>
        <taxon>eudicotyledons</taxon>
        <taxon>Gunneridae</taxon>
        <taxon>Pentapetalae</taxon>
        <taxon>rosids</taxon>
        <taxon>malvids</taxon>
        <taxon>Sapindales</taxon>
        <taxon>Sapindaceae</taxon>
        <taxon>Hippocastanoideae</taxon>
        <taxon>Acereae</taxon>
        <taxon>Dipteronia</taxon>
    </lineage>
</organism>
<dbReference type="PROSITE" id="PS51471">
    <property type="entry name" value="FE2OG_OXY"/>
    <property type="match status" value="1"/>
</dbReference>
<dbReference type="Proteomes" id="UP001280121">
    <property type="component" value="Unassembled WGS sequence"/>
</dbReference>
<accession>A0AAD9XI79</accession>
<dbReference type="AlphaFoldDB" id="A0AAD9XI79"/>
<dbReference type="SUPFAM" id="SSF51197">
    <property type="entry name" value="Clavaminate synthase-like"/>
    <property type="match status" value="1"/>
</dbReference>
<sequence>MFSVKRLVESGNCYQSVPLEYVFKTNPNDDCTNITDADTIPTIDISLLTSGSPEQRSDVIQSIGKACREWGFFMVINHGVAKAVRDEMLRASESFFKQTEEQMQEYAGKKLFDPIRWGTGFNRAVDTTFFWRDYLKVHVHPHFNAPQNPPGFSDILQEYCKRSREVAGELLKGISKSLGLEESYIDKTMDLETSSHQLLVVNLYPPCPQPELAMGLPPHSDHGLLTILMQNGLQGLQVHHNGSWVSIDPLPDSFVVNIGDHMEILSNGKYKSVLHRAVVNGGATRVSIATAHGPPLQKVVVPAPELVHRENRPPAYRGIKYKEYLELQQSSPLDGKSCLTHVRI</sequence>
<dbReference type="FunFam" id="2.60.120.330:FF:000134">
    <property type="entry name" value="Uncharacterized protein"/>
    <property type="match status" value="1"/>
</dbReference>
<evidence type="ECO:0000313" key="7">
    <source>
        <dbReference type="Proteomes" id="UP001280121"/>
    </source>
</evidence>
<comment type="caution">
    <text evidence="6">The sequence shown here is derived from an EMBL/GenBank/DDBJ whole genome shotgun (WGS) entry which is preliminary data.</text>
</comment>
<dbReference type="EMBL" id="JANJYI010000002">
    <property type="protein sequence ID" value="KAK2659827.1"/>
    <property type="molecule type" value="Genomic_DNA"/>
</dbReference>
<dbReference type="Pfam" id="PF14226">
    <property type="entry name" value="DIOX_N"/>
    <property type="match status" value="1"/>
</dbReference>
<dbReference type="Pfam" id="PF03171">
    <property type="entry name" value="2OG-FeII_Oxy"/>
    <property type="match status" value="1"/>
</dbReference>
<evidence type="ECO:0000256" key="1">
    <source>
        <dbReference type="ARBA" id="ARBA00008056"/>
    </source>
</evidence>
<feature type="domain" description="Fe2OG dioxygenase" evidence="5">
    <location>
        <begin position="194"/>
        <end position="294"/>
    </location>
</feature>
<dbReference type="InterPro" id="IPR027443">
    <property type="entry name" value="IPNS-like_sf"/>
</dbReference>
<keyword evidence="2 4" id="KW-0479">Metal-binding</keyword>
<evidence type="ECO:0000313" key="6">
    <source>
        <dbReference type="EMBL" id="KAK2659827.1"/>
    </source>
</evidence>
<gene>
    <name evidence="6" type="ORF">Ddye_006360</name>
</gene>
<keyword evidence="3 4" id="KW-0408">Iron</keyword>
<evidence type="ECO:0000256" key="2">
    <source>
        <dbReference type="ARBA" id="ARBA00022723"/>
    </source>
</evidence>
<dbReference type="PANTHER" id="PTHR47991">
    <property type="entry name" value="OXOGLUTARATE/IRON-DEPENDENT DIOXYGENASE"/>
    <property type="match status" value="1"/>
</dbReference>
<dbReference type="InterPro" id="IPR044861">
    <property type="entry name" value="IPNS-like_FE2OG_OXY"/>
</dbReference>
<dbReference type="Gene3D" id="2.60.120.330">
    <property type="entry name" value="B-lactam Antibiotic, Isopenicillin N Synthase, Chain"/>
    <property type="match status" value="1"/>
</dbReference>